<evidence type="ECO:0000313" key="3">
    <source>
        <dbReference type="Proteomes" id="UP000377803"/>
    </source>
</evidence>
<evidence type="ECO:0000313" key="2">
    <source>
        <dbReference type="EMBL" id="QGA80891.1"/>
    </source>
</evidence>
<feature type="coiled-coil region" evidence="1">
    <location>
        <begin position="1"/>
        <end position="38"/>
    </location>
</feature>
<dbReference type="AlphaFoldDB" id="A0A5Q0UHR7"/>
<accession>A0A5Q0UHR7</accession>
<sequence>MDDAEEMFETLEEAHEKLTELEEDRDKLLEANKKLVRILVSMENDLKDAGVDFEELDEHSYSFHEGWSSRRDGLMIEDISEESVDRQLRQLDQLLSNKDIL</sequence>
<evidence type="ECO:0000256" key="1">
    <source>
        <dbReference type="SAM" id="Coils"/>
    </source>
</evidence>
<keyword evidence="3" id="KW-1185">Reference proteome</keyword>
<dbReference type="KEGG" id="ncon:LC1Nh_1015"/>
<reference evidence="3" key="1">
    <citation type="submission" date="2019-05" db="EMBL/GenBank/DDBJ databases">
        <title>Candidatus Nanohalobium constans, a novel model system to study the DPANN nano-sized archaea: genomic and physiological characterization of a nanoarchaeon co-cultured with its chitinotrophic host.</title>
        <authorList>
            <person name="La Cono V."/>
            <person name="Arcadi E."/>
            <person name="Crisafi F."/>
            <person name="Denaro R."/>
            <person name="La Spada G."/>
            <person name="Messina E."/>
            <person name="Smedile F."/>
            <person name="Toshchakov S.V."/>
            <person name="Shevchenko M.A."/>
            <person name="Golyshin P.N."/>
            <person name="Golyshina O.V."/>
            <person name="Ferrer M."/>
            <person name="Rohde M."/>
            <person name="Mushegian A."/>
            <person name="Sorokin D.Y."/>
            <person name="Giuliano L."/>
            <person name="Yakimov M.M."/>
        </authorList>
    </citation>
    <scope>NUCLEOTIDE SEQUENCE [LARGE SCALE GENOMIC DNA]</scope>
    <source>
        <strain evidence="3">LC1Nh</strain>
    </source>
</reference>
<dbReference type="GeneID" id="42365409"/>
<name>A0A5Q0UHR7_9ARCH</name>
<protein>
    <recommendedName>
        <fullName evidence="4">DUF4298 domain-containing protein</fullName>
    </recommendedName>
</protein>
<evidence type="ECO:0008006" key="4">
    <source>
        <dbReference type="Google" id="ProtNLM"/>
    </source>
</evidence>
<proteinExistence type="predicted"/>
<dbReference type="Proteomes" id="UP000377803">
    <property type="component" value="Chromosome"/>
</dbReference>
<keyword evidence="1" id="KW-0175">Coiled coil</keyword>
<organism evidence="2 3">
    <name type="scientific">Candidatus Nanohalobium constans</name>
    <dbReference type="NCBI Taxonomy" id="2565781"/>
    <lineage>
        <taxon>Archaea</taxon>
        <taxon>Candidatus Nanohalarchaeota</taxon>
        <taxon>Candidatus Nanohalobia</taxon>
        <taxon>Candidatus Nanohalobiales</taxon>
        <taxon>Candidatus Nanohalobiaceae</taxon>
        <taxon>Candidatus Nanohalobium</taxon>
    </lineage>
</organism>
<dbReference type="EMBL" id="CP040089">
    <property type="protein sequence ID" value="QGA80891.1"/>
    <property type="molecule type" value="Genomic_DNA"/>
</dbReference>
<dbReference type="RefSeq" id="WP_153550636.1">
    <property type="nucleotide sequence ID" value="NZ_CP040089.1"/>
</dbReference>
<gene>
    <name evidence="2" type="ORF">LC1Nh_1015</name>
</gene>